<dbReference type="STRING" id="22663.A0A2I0HXS8"/>
<dbReference type="GO" id="GO:0003924">
    <property type="term" value="F:GTPase activity"/>
    <property type="evidence" value="ECO:0007669"/>
    <property type="project" value="TreeGrafter"/>
</dbReference>
<sequence>MTFRSSYISYVWLQSSARVGPLIHDPMRSVKFKIVGSTIAPDPVDRGAEQIAVIARHVVHSSFLLAAPRLIEPVYHVEIKAPIDRVSAIRTLLIHSRGHFIDEITGFLPVIESFTFERKLSFKTQSLFDH</sequence>
<dbReference type="InterPro" id="IPR035647">
    <property type="entry name" value="EFG_III/V"/>
</dbReference>
<dbReference type="GO" id="GO:0005829">
    <property type="term" value="C:cytosol"/>
    <property type="evidence" value="ECO:0007669"/>
    <property type="project" value="TreeGrafter"/>
</dbReference>
<dbReference type="PANTHER" id="PTHR42908">
    <property type="entry name" value="TRANSLATION ELONGATION FACTOR-RELATED"/>
    <property type="match status" value="1"/>
</dbReference>
<dbReference type="Gene3D" id="3.30.230.10">
    <property type="match status" value="1"/>
</dbReference>
<keyword evidence="2" id="KW-1185">Reference proteome</keyword>
<name>A0A2I0HXS8_PUNGR</name>
<dbReference type="AlphaFoldDB" id="A0A2I0HXS8"/>
<protein>
    <recommendedName>
        <fullName evidence="3">Elongation factor EFG domain-containing protein</fullName>
    </recommendedName>
</protein>
<dbReference type="PANTHER" id="PTHR42908:SF6">
    <property type="entry name" value="116 KDA U5 SMALL NUCLEAR RIBONUCLEOPROTEIN COMPONENT"/>
    <property type="match status" value="1"/>
</dbReference>
<reference evidence="1 2" key="1">
    <citation type="submission" date="2017-11" db="EMBL/GenBank/DDBJ databases">
        <title>De-novo sequencing of pomegranate (Punica granatum L.) genome.</title>
        <authorList>
            <person name="Akparov Z."/>
            <person name="Amiraslanov A."/>
            <person name="Hajiyeva S."/>
            <person name="Abbasov M."/>
            <person name="Kaur K."/>
            <person name="Hamwieh A."/>
            <person name="Solovyev V."/>
            <person name="Salamov A."/>
            <person name="Braich B."/>
            <person name="Kosarev P."/>
            <person name="Mahmoud A."/>
            <person name="Hajiyev E."/>
            <person name="Babayeva S."/>
            <person name="Izzatullayeva V."/>
            <person name="Mammadov A."/>
            <person name="Mammadov A."/>
            <person name="Sharifova S."/>
            <person name="Ojaghi J."/>
            <person name="Eynullazada K."/>
            <person name="Bayramov B."/>
            <person name="Abdulazimova A."/>
            <person name="Shahmuradov I."/>
        </authorList>
    </citation>
    <scope>NUCLEOTIDE SEQUENCE [LARGE SCALE GENOMIC DNA]</scope>
    <source>
        <strain evidence="2">cv. AG2017</strain>
        <tissue evidence="1">Leaf</tissue>
    </source>
</reference>
<comment type="caution">
    <text evidence="1">The sequence shown here is derived from an EMBL/GenBank/DDBJ whole genome shotgun (WGS) entry which is preliminary data.</text>
</comment>
<proteinExistence type="predicted"/>
<accession>A0A2I0HXS8</accession>
<organism evidence="1 2">
    <name type="scientific">Punica granatum</name>
    <name type="common">Pomegranate</name>
    <dbReference type="NCBI Taxonomy" id="22663"/>
    <lineage>
        <taxon>Eukaryota</taxon>
        <taxon>Viridiplantae</taxon>
        <taxon>Streptophyta</taxon>
        <taxon>Embryophyta</taxon>
        <taxon>Tracheophyta</taxon>
        <taxon>Spermatophyta</taxon>
        <taxon>Magnoliopsida</taxon>
        <taxon>eudicotyledons</taxon>
        <taxon>Gunneridae</taxon>
        <taxon>Pentapetalae</taxon>
        <taxon>rosids</taxon>
        <taxon>malvids</taxon>
        <taxon>Myrtales</taxon>
        <taxon>Lythraceae</taxon>
        <taxon>Punica</taxon>
    </lineage>
</organism>
<dbReference type="GO" id="GO:0000398">
    <property type="term" value="P:mRNA splicing, via spliceosome"/>
    <property type="evidence" value="ECO:0007669"/>
    <property type="project" value="TreeGrafter"/>
</dbReference>
<dbReference type="GO" id="GO:0046540">
    <property type="term" value="C:U4/U6 x U5 tri-snRNP complex"/>
    <property type="evidence" value="ECO:0007669"/>
    <property type="project" value="TreeGrafter"/>
</dbReference>
<dbReference type="GO" id="GO:0071007">
    <property type="term" value="C:U2-type catalytic step 2 spliceosome"/>
    <property type="evidence" value="ECO:0007669"/>
    <property type="project" value="TreeGrafter"/>
</dbReference>
<dbReference type="InterPro" id="IPR020568">
    <property type="entry name" value="Ribosomal_Su5_D2-typ_SF"/>
</dbReference>
<evidence type="ECO:0000313" key="1">
    <source>
        <dbReference type="EMBL" id="PKI36066.1"/>
    </source>
</evidence>
<dbReference type="SUPFAM" id="SSF54980">
    <property type="entry name" value="EF-G C-terminal domain-like"/>
    <property type="match status" value="1"/>
</dbReference>
<dbReference type="Proteomes" id="UP000233551">
    <property type="component" value="Unassembled WGS sequence"/>
</dbReference>
<dbReference type="EMBL" id="PGOL01005039">
    <property type="protein sequence ID" value="PKI36066.1"/>
    <property type="molecule type" value="Genomic_DNA"/>
</dbReference>
<dbReference type="GO" id="GO:0030623">
    <property type="term" value="F:U5 snRNA binding"/>
    <property type="evidence" value="ECO:0007669"/>
    <property type="project" value="TreeGrafter"/>
</dbReference>
<evidence type="ECO:0008006" key="3">
    <source>
        <dbReference type="Google" id="ProtNLM"/>
    </source>
</evidence>
<dbReference type="Gene3D" id="3.30.70.240">
    <property type="match status" value="1"/>
</dbReference>
<gene>
    <name evidence="1" type="ORF">CRG98_043537</name>
</gene>
<evidence type="ECO:0000313" key="2">
    <source>
        <dbReference type="Proteomes" id="UP000233551"/>
    </source>
</evidence>
<dbReference type="SUPFAM" id="SSF54211">
    <property type="entry name" value="Ribosomal protein S5 domain 2-like"/>
    <property type="match status" value="1"/>
</dbReference>
<dbReference type="InterPro" id="IPR014721">
    <property type="entry name" value="Ribsml_uS5_D2-typ_fold_subgr"/>
</dbReference>